<organism evidence="2">
    <name type="scientific">Arundo donax</name>
    <name type="common">Giant reed</name>
    <name type="synonym">Donax arundinaceus</name>
    <dbReference type="NCBI Taxonomy" id="35708"/>
    <lineage>
        <taxon>Eukaryota</taxon>
        <taxon>Viridiplantae</taxon>
        <taxon>Streptophyta</taxon>
        <taxon>Embryophyta</taxon>
        <taxon>Tracheophyta</taxon>
        <taxon>Spermatophyta</taxon>
        <taxon>Magnoliopsida</taxon>
        <taxon>Liliopsida</taxon>
        <taxon>Poales</taxon>
        <taxon>Poaceae</taxon>
        <taxon>PACMAD clade</taxon>
        <taxon>Arundinoideae</taxon>
        <taxon>Arundineae</taxon>
        <taxon>Arundo</taxon>
    </lineage>
</organism>
<feature type="compositionally biased region" description="Basic and acidic residues" evidence="1">
    <location>
        <begin position="17"/>
        <end position="26"/>
    </location>
</feature>
<feature type="compositionally biased region" description="Basic and acidic residues" evidence="1">
    <location>
        <begin position="34"/>
        <end position="44"/>
    </location>
</feature>
<sequence length="44" mass="5220">MQPLTELQIQQLRAPRHSADHRDLIRPHHSVLHHPPEHLQRVHG</sequence>
<feature type="region of interest" description="Disordered" evidence="1">
    <location>
        <begin position="11"/>
        <end position="44"/>
    </location>
</feature>
<protein>
    <submittedName>
        <fullName evidence="2">Uncharacterized protein</fullName>
    </submittedName>
</protein>
<evidence type="ECO:0000313" key="2">
    <source>
        <dbReference type="EMBL" id="JAD61322.1"/>
    </source>
</evidence>
<evidence type="ECO:0000256" key="1">
    <source>
        <dbReference type="SAM" id="MobiDB-lite"/>
    </source>
</evidence>
<name>A0A0A9BPX1_ARUDO</name>
<reference evidence="2" key="2">
    <citation type="journal article" date="2015" name="Data Brief">
        <title>Shoot transcriptome of the giant reed, Arundo donax.</title>
        <authorList>
            <person name="Barrero R.A."/>
            <person name="Guerrero F.D."/>
            <person name="Moolhuijzen P."/>
            <person name="Goolsby J.A."/>
            <person name="Tidwell J."/>
            <person name="Bellgard S.E."/>
            <person name="Bellgard M.I."/>
        </authorList>
    </citation>
    <scope>NUCLEOTIDE SEQUENCE</scope>
    <source>
        <tissue evidence="2">Shoot tissue taken approximately 20 cm above the soil surface</tissue>
    </source>
</reference>
<accession>A0A0A9BPX1</accession>
<dbReference type="AlphaFoldDB" id="A0A0A9BPX1"/>
<reference evidence="2" key="1">
    <citation type="submission" date="2014-09" db="EMBL/GenBank/DDBJ databases">
        <authorList>
            <person name="Magalhaes I.L.F."/>
            <person name="Oliveira U."/>
            <person name="Santos F.R."/>
            <person name="Vidigal T.H.D.A."/>
            <person name="Brescovit A.D."/>
            <person name="Santos A.J."/>
        </authorList>
    </citation>
    <scope>NUCLEOTIDE SEQUENCE</scope>
    <source>
        <tissue evidence="2">Shoot tissue taken approximately 20 cm above the soil surface</tissue>
    </source>
</reference>
<dbReference type="EMBL" id="GBRH01236573">
    <property type="protein sequence ID" value="JAD61322.1"/>
    <property type="molecule type" value="Transcribed_RNA"/>
</dbReference>
<proteinExistence type="predicted"/>